<dbReference type="EMBL" id="LAZR01041815">
    <property type="protein sequence ID" value="KKL11037.1"/>
    <property type="molecule type" value="Genomic_DNA"/>
</dbReference>
<dbReference type="InterPro" id="IPR003439">
    <property type="entry name" value="ABC_transporter-like_ATP-bd"/>
</dbReference>
<organism evidence="3">
    <name type="scientific">marine sediment metagenome</name>
    <dbReference type="NCBI Taxonomy" id="412755"/>
    <lineage>
        <taxon>unclassified sequences</taxon>
        <taxon>metagenomes</taxon>
        <taxon>ecological metagenomes</taxon>
    </lineage>
</organism>
<gene>
    <name evidence="3" type="ORF">LCGC14_2549840</name>
</gene>
<dbReference type="PANTHER" id="PTHR42781:SF4">
    <property type="entry name" value="SPERMIDINE_PUTRESCINE IMPORT ATP-BINDING PROTEIN POTA"/>
    <property type="match status" value="1"/>
</dbReference>
<feature type="non-terminal residue" evidence="3">
    <location>
        <position position="64"/>
    </location>
</feature>
<name>A0A0F9BB26_9ZZZZ</name>
<dbReference type="Pfam" id="PF00005">
    <property type="entry name" value="ABC_tran"/>
    <property type="match status" value="1"/>
</dbReference>
<dbReference type="InterPro" id="IPR027417">
    <property type="entry name" value="P-loop_NTPase"/>
</dbReference>
<dbReference type="SUPFAM" id="SSF52540">
    <property type="entry name" value="P-loop containing nucleoside triphosphate hydrolases"/>
    <property type="match status" value="1"/>
</dbReference>
<protein>
    <recommendedName>
        <fullName evidence="2">ABC transporter domain-containing protein</fullName>
    </recommendedName>
</protein>
<dbReference type="GO" id="GO:0005524">
    <property type="term" value="F:ATP binding"/>
    <property type="evidence" value="ECO:0007669"/>
    <property type="project" value="InterPro"/>
</dbReference>
<accession>A0A0F9BB26</accession>
<dbReference type="PANTHER" id="PTHR42781">
    <property type="entry name" value="SPERMIDINE/PUTRESCINE IMPORT ATP-BINDING PROTEIN POTA"/>
    <property type="match status" value="1"/>
</dbReference>
<dbReference type="AlphaFoldDB" id="A0A0F9BB26"/>
<dbReference type="Gene3D" id="3.40.50.300">
    <property type="entry name" value="P-loop containing nucleotide triphosphate hydrolases"/>
    <property type="match status" value="1"/>
</dbReference>
<sequence>MIEVKTVTKSYEDITPLQDVNFCIDGGDFVSVIGPSGSGKTTLLNVMAGLLTPTKGEIMVDGTS</sequence>
<feature type="domain" description="ABC transporter" evidence="2">
    <location>
        <begin position="17"/>
        <end position="63"/>
    </location>
</feature>
<dbReference type="InterPro" id="IPR050093">
    <property type="entry name" value="ABC_SmlMolc_Importer"/>
</dbReference>
<keyword evidence="1" id="KW-0813">Transport</keyword>
<evidence type="ECO:0000256" key="1">
    <source>
        <dbReference type="ARBA" id="ARBA00022448"/>
    </source>
</evidence>
<reference evidence="3" key="1">
    <citation type="journal article" date="2015" name="Nature">
        <title>Complex archaea that bridge the gap between prokaryotes and eukaryotes.</title>
        <authorList>
            <person name="Spang A."/>
            <person name="Saw J.H."/>
            <person name="Jorgensen S.L."/>
            <person name="Zaremba-Niedzwiedzka K."/>
            <person name="Martijn J."/>
            <person name="Lind A.E."/>
            <person name="van Eijk R."/>
            <person name="Schleper C."/>
            <person name="Guy L."/>
            <person name="Ettema T.J."/>
        </authorList>
    </citation>
    <scope>NUCLEOTIDE SEQUENCE</scope>
</reference>
<evidence type="ECO:0000259" key="2">
    <source>
        <dbReference type="Pfam" id="PF00005"/>
    </source>
</evidence>
<comment type="caution">
    <text evidence="3">The sequence shown here is derived from an EMBL/GenBank/DDBJ whole genome shotgun (WGS) entry which is preliminary data.</text>
</comment>
<proteinExistence type="predicted"/>
<evidence type="ECO:0000313" key="3">
    <source>
        <dbReference type="EMBL" id="KKL11037.1"/>
    </source>
</evidence>
<dbReference type="GO" id="GO:0016887">
    <property type="term" value="F:ATP hydrolysis activity"/>
    <property type="evidence" value="ECO:0007669"/>
    <property type="project" value="InterPro"/>
</dbReference>